<evidence type="ECO:0000313" key="1">
    <source>
        <dbReference type="EMBL" id="QIS10687.1"/>
    </source>
</evidence>
<organism evidence="1 2">
    <name type="scientific">Nocardia arthritidis</name>
    <dbReference type="NCBI Taxonomy" id="228602"/>
    <lineage>
        <taxon>Bacteria</taxon>
        <taxon>Bacillati</taxon>
        <taxon>Actinomycetota</taxon>
        <taxon>Actinomycetes</taxon>
        <taxon>Mycobacteriales</taxon>
        <taxon>Nocardiaceae</taxon>
        <taxon>Nocardia</taxon>
    </lineage>
</organism>
<proteinExistence type="predicted"/>
<accession>A0A6G9YC88</accession>
<keyword evidence="2" id="KW-1185">Reference proteome</keyword>
<dbReference type="AlphaFoldDB" id="A0A6G9YC88"/>
<dbReference type="Proteomes" id="UP000503540">
    <property type="component" value="Chromosome"/>
</dbReference>
<evidence type="ECO:0000313" key="2">
    <source>
        <dbReference type="Proteomes" id="UP000503540"/>
    </source>
</evidence>
<reference evidence="1 2" key="1">
    <citation type="journal article" date="2019" name="ACS Chem. Biol.">
        <title>Identification and Mobilization of a Cryptic Antibiotic Biosynthesis Gene Locus from a Human-Pathogenic Nocardia Isolate.</title>
        <authorList>
            <person name="Herisse M."/>
            <person name="Ishida K."/>
            <person name="Porter J.L."/>
            <person name="Howden B."/>
            <person name="Hertweck C."/>
            <person name="Stinear T.P."/>
            <person name="Pidot S.J."/>
        </authorList>
    </citation>
    <scope>NUCLEOTIDE SEQUENCE [LARGE SCALE GENOMIC DNA]</scope>
    <source>
        <strain evidence="1 2">AUSMDU00012717</strain>
    </source>
</reference>
<name>A0A6G9YC88_9NOCA</name>
<sequence length="502" mass="54782">MAHALSLAALYGPGPWPGDGYPLPDEKPREHGRFVLPSVVLDGINTHHRRAAAQPVTELADGVVAGMDDPARLLELFAGLSPVRIADDLVRELRSRDLPREKLRRAARFVTENATRREVAKLGIVLLGICGDERDRELLQLLGTLDEFALFAVVALLRTQTDGQRAVFELARQLVGWGRIHAVERLAGCSDPDIRAWLLRSGFRNDVMDEYLAYIAATTGGLYEALLDDTVDDELLDGAAGILRALAFGGPAEDMRDYPDAVAAMHRFAELVDRADPAIVRLDAALTIEKWLSNADFDWPDGEPGRLRVRYAALLFSGYRIPRRRWRELVTGVLSGNSAVTGEGHIFETALSCAGRLGIDALPDAIARLRIEPDNAYVWQWAMRHAGADRIGGVVELAEQLLPLAELAHGPSESLGIGREFAADRVLEIVVGRLRVHPGIGAGLLPVALANRVIRCRRAALATLAAWPPAVRPAASGEWVAAAAEWEIDPELRREMLAFLAG</sequence>
<dbReference type="EMBL" id="CP046172">
    <property type="protein sequence ID" value="QIS10687.1"/>
    <property type="molecule type" value="Genomic_DNA"/>
</dbReference>
<dbReference type="RefSeq" id="WP_167473627.1">
    <property type="nucleotide sequence ID" value="NZ_CP046172.1"/>
</dbReference>
<gene>
    <name evidence="1" type="ORF">F5544_14000</name>
</gene>
<dbReference type="KEGG" id="nah:F5544_14000"/>
<protein>
    <submittedName>
        <fullName evidence="1">Uncharacterized protein</fullName>
    </submittedName>
</protein>